<feature type="domain" description="Carbamoyltransferase Kae1-like" evidence="3">
    <location>
        <begin position="148"/>
        <end position="391"/>
    </location>
</feature>
<evidence type="ECO:0000259" key="2">
    <source>
        <dbReference type="Pfam" id="PF17788"/>
    </source>
</evidence>
<dbReference type="InterPro" id="IPR051060">
    <property type="entry name" value="Carbamoyltrans_HypF-like"/>
</dbReference>
<dbReference type="Pfam" id="PF17788">
    <property type="entry name" value="HypF_C"/>
    <property type="match status" value="1"/>
</dbReference>
<accession>A0ABU1VGK2</accession>
<name>A0ABU1VGK2_9BURK</name>
<evidence type="ECO:0000259" key="3">
    <source>
        <dbReference type="Pfam" id="PF22521"/>
    </source>
</evidence>
<comment type="similarity">
    <text evidence="1">Belongs to the carbamoyltransferase HypF family.</text>
</comment>
<comment type="caution">
    <text evidence="4">The sequence shown here is derived from an EMBL/GenBank/DDBJ whole genome shotgun (WGS) entry which is preliminary data.</text>
</comment>
<dbReference type="RefSeq" id="WP_204735551.1">
    <property type="nucleotide sequence ID" value="NZ_JAVDWE010000015.1"/>
</dbReference>
<evidence type="ECO:0000313" key="5">
    <source>
        <dbReference type="Proteomes" id="UP001265550"/>
    </source>
</evidence>
<dbReference type="SUPFAM" id="SSF53067">
    <property type="entry name" value="Actin-like ATPase domain"/>
    <property type="match status" value="1"/>
</dbReference>
<reference evidence="4 5" key="1">
    <citation type="submission" date="2023-07" db="EMBL/GenBank/DDBJ databases">
        <title>Sorghum-associated microbial communities from plants grown in Nebraska, USA.</title>
        <authorList>
            <person name="Schachtman D."/>
        </authorList>
    </citation>
    <scope>NUCLEOTIDE SEQUENCE [LARGE SCALE GENOMIC DNA]</scope>
    <source>
        <strain evidence="4 5">BE240</strain>
    </source>
</reference>
<organism evidence="4 5">
    <name type="scientific">Hydrogenophaga laconesensis</name>
    <dbReference type="NCBI Taxonomy" id="1805971"/>
    <lineage>
        <taxon>Bacteria</taxon>
        <taxon>Pseudomonadati</taxon>
        <taxon>Pseudomonadota</taxon>
        <taxon>Betaproteobacteria</taxon>
        <taxon>Burkholderiales</taxon>
        <taxon>Comamonadaceae</taxon>
        <taxon>Hydrogenophaga</taxon>
    </lineage>
</organism>
<dbReference type="InterPro" id="IPR043129">
    <property type="entry name" value="ATPase_NBD"/>
</dbReference>
<protein>
    <submittedName>
        <fullName evidence="4">Hydrogenase maturation protein HypF</fullName>
    </submittedName>
</protein>
<dbReference type="InterPro" id="IPR041440">
    <property type="entry name" value="HypF_C"/>
</dbReference>
<dbReference type="Gene3D" id="3.30.420.40">
    <property type="match status" value="1"/>
</dbReference>
<dbReference type="PANTHER" id="PTHR42959:SF1">
    <property type="entry name" value="CARBAMOYLTRANSFERASE HYPF"/>
    <property type="match status" value="1"/>
</dbReference>
<dbReference type="InterPro" id="IPR055128">
    <property type="entry name" value="HypF_C_2"/>
</dbReference>
<dbReference type="Pfam" id="PF22521">
    <property type="entry name" value="HypF_C_2"/>
    <property type="match status" value="1"/>
</dbReference>
<dbReference type="Proteomes" id="UP001265550">
    <property type="component" value="Unassembled WGS sequence"/>
</dbReference>
<proteinExistence type="inferred from homology"/>
<evidence type="ECO:0000256" key="1">
    <source>
        <dbReference type="ARBA" id="ARBA00008097"/>
    </source>
</evidence>
<sequence length="418" mass="43778">MEHRAPPVIACGAWLKNAACLLDAQGQAHWSAVHGDLSDPAACAALEASARALLGAHGQPVRAVAHDLHPDFFSTRFAVELADALGVPAIGVQHHHAHIAAVVAENQLQGPVIGLALDGVGLGEKQASPCRASPVPPVGDSRSWGGPATDFEAWGGELLLVDGARCQRLGHLHPLALPGGDRAAREPWRMAASALHALERGAEIVPRFAPAVGEATAQGVRQMLERGLNSPLTSSTGRWFDAAAAALGLSVRQTDEAEAAIALETAARRWLEHHPAPEPLADALVELLTDTLPDGQRRLDLRGLFARLLDVPAASADEAAAGFHVALADALAHWATQAARQHGTRTVCLGGGCFFNRVLRERVIERLRAAGLEVHLPGASGCGDAGLALGQAWVAARQLEVGTPQNNDTHEKETQPCA</sequence>
<dbReference type="Gene3D" id="3.30.420.360">
    <property type="match status" value="1"/>
</dbReference>
<dbReference type="EMBL" id="JAVDWE010000015">
    <property type="protein sequence ID" value="MDR7096596.1"/>
    <property type="molecule type" value="Genomic_DNA"/>
</dbReference>
<evidence type="ECO:0000313" key="4">
    <source>
        <dbReference type="EMBL" id="MDR7096596.1"/>
    </source>
</evidence>
<gene>
    <name evidence="4" type="ORF">J2X09_004353</name>
</gene>
<dbReference type="PANTHER" id="PTHR42959">
    <property type="entry name" value="CARBAMOYLTRANSFERASE"/>
    <property type="match status" value="1"/>
</dbReference>
<feature type="domain" description="HypF Kae1-like" evidence="2">
    <location>
        <begin position="5"/>
        <end position="105"/>
    </location>
</feature>
<keyword evidence="5" id="KW-1185">Reference proteome</keyword>